<reference evidence="2 3" key="1">
    <citation type="journal article" date="2018" name="Science">
        <title>The opium poppy genome and morphinan production.</title>
        <authorList>
            <person name="Guo L."/>
            <person name="Winzer T."/>
            <person name="Yang X."/>
            <person name="Li Y."/>
            <person name="Ning Z."/>
            <person name="He Z."/>
            <person name="Teodor R."/>
            <person name="Lu Y."/>
            <person name="Bowser T.A."/>
            <person name="Graham I.A."/>
            <person name="Ye K."/>
        </authorList>
    </citation>
    <scope>NUCLEOTIDE SEQUENCE [LARGE SCALE GENOMIC DNA]</scope>
    <source>
        <strain evidence="3">cv. HN1</strain>
        <tissue evidence="2">Leaves</tissue>
    </source>
</reference>
<evidence type="ECO:0000313" key="2">
    <source>
        <dbReference type="EMBL" id="RZC52935.1"/>
    </source>
</evidence>
<sequence length="244" mass="27944">MEEKAASGSPKATVPWLVLPFGEEDTRWDHVFLFCHPGDKNWRTQLYSQDTMFEAESLHCFKGKLYVIGFNEQQLEIEQQQQLGIDDDNVTLSVKPFNVSLCASFSFQGARDTSWGLTYCVECSDELFKIIMFINERGFEKVVISICITRLDFSSMEWKVVNNLGDHVLFIGQHTRVCCSAVELGLSRGCLYYTLPEDQRLYKFEVESAGDSVILPCQIGLCCLLDLEERKLGWVLMKKTKITF</sequence>
<evidence type="ECO:0000313" key="3">
    <source>
        <dbReference type="Proteomes" id="UP000316621"/>
    </source>
</evidence>
<accession>A0A4Y7IZV2</accession>
<protein>
    <recommendedName>
        <fullName evidence="1">KIB1-4 beta-propeller domain-containing protein</fullName>
    </recommendedName>
</protein>
<dbReference type="AlphaFoldDB" id="A0A4Y7IZV2"/>
<gene>
    <name evidence="2" type="ORF">C5167_021352</name>
</gene>
<dbReference type="InterPro" id="IPR005174">
    <property type="entry name" value="KIB1-4_b-propeller"/>
</dbReference>
<dbReference type="Gramene" id="RZC52935">
    <property type="protein sequence ID" value="RZC52935"/>
    <property type="gene ID" value="C5167_021352"/>
</dbReference>
<feature type="domain" description="KIB1-4 beta-propeller" evidence="1">
    <location>
        <begin position="17"/>
        <end position="198"/>
    </location>
</feature>
<dbReference type="Pfam" id="PF03478">
    <property type="entry name" value="Beta-prop_KIB1-4"/>
    <property type="match status" value="1"/>
</dbReference>
<dbReference type="PANTHER" id="PTHR40891">
    <property type="entry name" value="DUF295 DOMAIN-CONTAINING PROTEIN"/>
    <property type="match status" value="1"/>
</dbReference>
<name>A0A4Y7IZV2_PAPSO</name>
<evidence type="ECO:0000259" key="1">
    <source>
        <dbReference type="Pfam" id="PF03478"/>
    </source>
</evidence>
<proteinExistence type="predicted"/>
<organism evidence="2 3">
    <name type="scientific">Papaver somniferum</name>
    <name type="common">Opium poppy</name>
    <dbReference type="NCBI Taxonomy" id="3469"/>
    <lineage>
        <taxon>Eukaryota</taxon>
        <taxon>Viridiplantae</taxon>
        <taxon>Streptophyta</taxon>
        <taxon>Embryophyta</taxon>
        <taxon>Tracheophyta</taxon>
        <taxon>Spermatophyta</taxon>
        <taxon>Magnoliopsida</taxon>
        <taxon>Ranunculales</taxon>
        <taxon>Papaveraceae</taxon>
        <taxon>Papaveroideae</taxon>
        <taxon>Papaver</taxon>
    </lineage>
</organism>
<keyword evidence="3" id="KW-1185">Reference proteome</keyword>
<dbReference type="PANTHER" id="PTHR40891:SF1">
    <property type="entry name" value="DUF295 DOMAIN-CONTAINING PROTEIN"/>
    <property type="match status" value="1"/>
</dbReference>
<dbReference type="EMBL" id="CM010716">
    <property type="protein sequence ID" value="RZC52935.1"/>
    <property type="molecule type" value="Genomic_DNA"/>
</dbReference>
<dbReference type="Proteomes" id="UP000316621">
    <property type="component" value="Chromosome 2"/>
</dbReference>